<keyword evidence="4" id="KW-0804">Transcription</keyword>
<dbReference type="Gene3D" id="1.10.10.10">
    <property type="entry name" value="Winged helix-like DNA-binding domain superfamily/Winged helix DNA-binding domain"/>
    <property type="match status" value="1"/>
</dbReference>
<keyword evidence="3" id="KW-0238">DNA-binding</keyword>
<dbReference type="Gene3D" id="3.40.190.290">
    <property type="match status" value="1"/>
</dbReference>
<feature type="domain" description="HTH lysR-type" evidence="5">
    <location>
        <begin position="1"/>
        <end position="59"/>
    </location>
</feature>
<keyword evidence="7" id="KW-1185">Reference proteome</keyword>
<dbReference type="OrthoDB" id="9026421at2"/>
<protein>
    <submittedName>
        <fullName evidence="6">LysR family transcriptional regulator</fullName>
    </submittedName>
</protein>
<evidence type="ECO:0000313" key="6">
    <source>
        <dbReference type="EMBL" id="RZS85090.1"/>
    </source>
</evidence>
<evidence type="ECO:0000256" key="3">
    <source>
        <dbReference type="ARBA" id="ARBA00023125"/>
    </source>
</evidence>
<evidence type="ECO:0000256" key="4">
    <source>
        <dbReference type="ARBA" id="ARBA00023163"/>
    </source>
</evidence>
<dbReference type="InterPro" id="IPR058163">
    <property type="entry name" value="LysR-type_TF_proteobact-type"/>
</dbReference>
<dbReference type="RefSeq" id="WP_130356358.1">
    <property type="nucleotide sequence ID" value="NZ_SGXC01000001.1"/>
</dbReference>
<comment type="similarity">
    <text evidence="1">Belongs to the LysR transcriptional regulatory family.</text>
</comment>
<dbReference type="InterPro" id="IPR036390">
    <property type="entry name" value="WH_DNA-bd_sf"/>
</dbReference>
<dbReference type="Pfam" id="PF00126">
    <property type="entry name" value="HTH_1"/>
    <property type="match status" value="1"/>
</dbReference>
<dbReference type="Proteomes" id="UP000292445">
    <property type="component" value="Unassembled WGS sequence"/>
</dbReference>
<dbReference type="GO" id="GO:0006351">
    <property type="term" value="P:DNA-templated transcription"/>
    <property type="evidence" value="ECO:0007669"/>
    <property type="project" value="TreeGrafter"/>
</dbReference>
<gene>
    <name evidence="6" type="ORF">EV675_1112</name>
</gene>
<evidence type="ECO:0000313" key="7">
    <source>
        <dbReference type="Proteomes" id="UP000292445"/>
    </source>
</evidence>
<dbReference type="EMBL" id="SGXC01000001">
    <property type="protein sequence ID" value="RZS85090.1"/>
    <property type="molecule type" value="Genomic_DNA"/>
</dbReference>
<dbReference type="InterPro" id="IPR000847">
    <property type="entry name" value="LysR_HTH_N"/>
</dbReference>
<evidence type="ECO:0000256" key="2">
    <source>
        <dbReference type="ARBA" id="ARBA00023015"/>
    </source>
</evidence>
<comment type="caution">
    <text evidence="6">The sequence shown here is derived from an EMBL/GenBank/DDBJ whole genome shotgun (WGS) entry which is preliminary data.</text>
</comment>
<dbReference type="SUPFAM" id="SSF53850">
    <property type="entry name" value="Periplasmic binding protein-like II"/>
    <property type="match status" value="1"/>
</dbReference>
<reference evidence="6 7" key="1">
    <citation type="submission" date="2019-02" db="EMBL/GenBank/DDBJ databases">
        <title>Genomic Encyclopedia of Type Strains, Phase IV (KMG-IV): sequencing the most valuable type-strain genomes for metagenomic binning, comparative biology and taxonomic classification.</title>
        <authorList>
            <person name="Goeker M."/>
        </authorList>
    </citation>
    <scope>NUCLEOTIDE SEQUENCE [LARGE SCALE GENOMIC DNA]</scope>
    <source>
        <strain evidence="6 7">K24</strain>
    </source>
</reference>
<dbReference type="SUPFAM" id="SSF46785">
    <property type="entry name" value="Winged helix' DNA-binding domain"/>
    <property type="match status" value="1"/>
</dbReference>
<dbReference type="InterPro" id="IPR005119">
    <property type="entry name" value="LysR_subst-bd"/>
</dbReference>
<dbReference type="CDD" id="cd08422">
    <property type="entry name" value="PBP2_CrgA_like"/>
    <property type="match status" value="1"/>
</dbReference>
<dbReference type="PROSITE" id="PS50931">
    <property type="entry name" value="HTH_LYSR"/>
    <property type="match status" value="1"/>
</dbReference>
<dbReference type="PANTHER" id="PTHR30537:SF35">
    <property type="entry name" value="TRANSCRIPTIONAL REGULATORY PROTEIN"/>
    <property type="match status" value="1"/>
</dbReference>
<dbReference type="AlphaFoldDB" id="A0A4Q7NKP0"/>
<organism evidence="6 7">
    <name type="scientific">Pigmentiphaga kullae</name>
    <dbReference type="NCBI Taxonomy" id="151784"/>
    <lineage>
        <taxon>Bacteria</taxon>
        <taxon>Pseudomonadati</taxon>
        <taxon>Pseudomonadota</taxon>
        <taxon>Betaproteobacteria</taxon>
        <taxon>Burkholderiales</taxon>
        <taxon>Alcaligenaceae</taxon>
        <taxon>Pigmentiphaga</taxon>
    </lineage>
</organism>
<dbReference type="InterPro" id="IPR036388">
    <property type="entry name" value="WH-like_DNA-bd_sf"/>
</dbReference>
<keyword evidence="2" id="KW-0805">Transcription regulation</keyword>
<sequence length="294" mass="32244">MDTLVSMKVFRLVVEAGSFARAAGQLGISPAMASKHLAHLERSLGARLLNRTSRHVSPTEAGQVYFEQCCEALDLLDNAEATLQDSHAEPRGQLKVTAPVWCANGRFASMLACYRERYPRVVIDLRLSNYKVDLAEEGFDLALRATATQNAPSLIVRPLCEVSFVLAASRDYVDRHGPFESPAQLADRPAVLPAYIKRPEEIRLQGPAGPSTLRVPTALKTDDSSLARHSLLAGIGPGYLPEWLIADDLGSGALVRLLPQYRPPSVTLYAAYTSRKFMAPKVRTFIDFFSEAFG</sequence>
<dbReference type="FunFam" id="1.10.10.10:FF:000001">
    <property type="entry name" value="LysR family transcriptional regulator"/>
    <property type="match status" value="1"/>
</dbReference>
<accession>A0A4Q7NKP0</accession>
<dbReference type="PANTHER" id="PTHR30537">
    <property type="entry name" value="HTH-TYPE TRANSCRIPTIONAL REGULATOR"/>
    <property type="match status" value="1"/>
</dbReference>
<dbReference type="GO" id="GO:0043565">
    <property type="term" value="F:sequence-specific DNA binding"/>
    <property type="evidence" value="ECO:0007669"/>
    <property type="project" value="TreeGrafter"/>
</dbReference>
<dbReference type="Pfam" id="PF03466">
    <property type="entry name" value="LysR_substrate"/>
    <property type="match status" value="1"/>
</dbReference>
<evidence type="ECO:0000256" key="1">
    <source>
        <dbReference type="ARBA" id="ARBA00009437"/>
    </source>
</evidence>
<proteinExistence type="inferred from homology"/>
<evidence type="ECO:0000259" key="5">
    <source>
        <dbReference type="PROSITE" id="PS50931"/>
    </source>
</evidence>
<name>A0A4Q7NKP0_9BURK</name>
<dbReference type="GO" id="GO:0003700">
    <property type="term" value="F:DNA-binding transcription factor activity"/>
    <property type="evidence" value="ECO:0007669"/>
    <property type="project" value="InterPro"/>
</dbReference>